<evidence type="ECO:0000313" key="2">
    <source>
        <dbReference type="Proteomes" id="UP000248039"/>
    </source>
</evidence>
<gene>
    <name evidence="1" type="ORF">C7C46_09365</name>
</gene>
<name>A0A2V4NL67_9ACTN</name>
<comment type="caution">
    <text evidence="1">The sequence shown here is derived from an EMBL/GenBank/DDBJ whole genome shotgun (WGS) entry which is preliminary data.</text>
</comment>
<keyword evidence="2" id="KW-1185">Reference proteome</keyword>
<reference evidence="1 2" key="1">
    <citation type="submission" date="2018-03" db="EMBL/GenBank/DDBJ databases">
        <title>Bioinformatic expansion and discovery of thiopeptide antibiotics.</title>
        <authorList>
            <person name="Schwalen C.J."/>
            <person name="Hudson G.A."/>
            <person name="Mitchell D.A."/>
        </authorList>
    </citation>
    <scope>NUCLEOTIDE SEQUENCE [LARGE SCALE GENOMIC DNA]</scope>
    <source>
        <strain evidence="1 2">ATCC 21389</strain>
    </source>
</reference>
<dbReference type="AlphaFoldDB" id="A0A2V4NL67"/>
<sequence>MYIGDEDRELRVDEQVTEAARQAYAHITAPAPGPVVLQHGFTRMADLVLVVDRKHWVLARRSITDPTKIASCPRPG</sequence>
<organism evidence="1 2">
    <name type="scientific">Streptomyces tateyamensis</name>
    <dbReference type="NCBI Taxonomy" id="565073"/>
    <lineage>
        <taxon>Bacteria</taxon>
        <taxon>Bacillati</taxon>
        <taxon>Actinomycetota</taxon>
        <taxon>Actinomycetes</taxon>
        <taxon>Kitasatosporales</taxon>
        <taxon>Streptomycetaceae</taxon>
        <taxon>Streptomyces</taxon>
    </lineage>
</organism>
<protein>
    <submittedName>
        <fullName evidence="1">Uncharacterized protein</fullName>
    </submittedName>
</protein>
<dbReference type="EMBL" id="PYBW01000029">
    <property type="protein sequence ID" value="PYC83200.1"/>
    <property type="molecule type" value="Genomic_DNA"/>
</dbReference>
<dbReference type="RefSeq" id="WP_110667703.1">
    <property type="nucleotide sequence ID" value="NZ_PYBW01000029.1"/>
</dbReference>
<dbReference type="Proteomes" id="UP000248039">
    <property type="component" value="Unassembled WGS sequence"/>
</dbReference>
<accession>A0A2V4NL67</accession>
<proteinExistence type="predicted"/>
<evidence type="ECO:0000313" key="1">
    <source>
        <dbReference type="EMBL" id="PYC83200.1"/>
    </source>
</evidence>